<comment type="caution">
    <text evidence="6">The sequence shown here is derived from an EMBL/GenBank/DDBJ whole genome shotgun (WGS) entry which is preliminary data.</text>
</comment>
<comment type="similarity">
    <text evidence="1">Belongs to the eukaryotic-type N-acetylglucosamine kinase family.</text>
</comment>
<dbReference type="Proteomes" id="UP000588334">
    <property type="component" value="Unassembled WGS sequence"/>
</dbReference>
<evidence type="ECO:0000313" key="7">
    <source>
        <dbReference type="Proteomes" id="UP000588334"/>
    </source>
</evidence>
<evidence type="ECO:0000256" key="4">
    <source>
        <dbReference type="ARBA" id="ARBA00031123"/>
    </source>
</evidence>
<proteinExistence type="inferred from homology"/>
<dbReference type="EC" id="2.7.1.59" evidence="2"/>
<dbReference type="InterPro" id="IPR002731">
    <property type="entry name" value="ATPase_BadF"/>
</dbReference>
<dbReference type="Gene3D" id="3.30.420.40">
    <property type="match status" value="2"/>
</dbReference>
<dbReference type="GO" id="GO:0045127">
    <property type="term" value="F:N-acetylglucosamine kinase activity"/>
    <property type="evidence" value="ECO:0007669"/>
    <property type="project" value="UniProtKB-EC"/>
</dbReference>
<protein>
    <recommendedName>
        <fullName evidence="3">N-acetyl-D-glucosamine kinase</fullName>
        <ecNumber evidence="2">2.7.1.59</ecNumber>
    </recommendedName>
    <alternativeName>
        <fullName evidence="4">GlcNAc kinase</fullName>
    </alternativeName>
</protein>
<dbReference type="PANTHER" id="PTHR12862:SF0">
    <property type="entry name" value="N-ACETYL-D-GLUCOSAMINE KINASE"/>
    <property type="match status" value="1"/>
</dbReference>
<dbReference type="InterPro" id="IPR043129">
    <property type="entry name" value="ATPase_NBD"/>
</dbReference>
<keyword evidence="6" id="KW-0808">Transferase</keyword>
<keyword evidence="7" id="KW-1185">Reference proteome</keyword>
<dbReference type="PANTHER" id="PTHR12862">
    <property type="entry name" value="BADF TYPE ATPASE DOMAIN-CONTAINING PROTEIN"/>
    <property type="match status" value="1"/>
</dbReference>
<reference evidence="6 7" key="1">
    <citation type="submission" date="2019-09" db="EMBL/GenBank/DDBJ databases">
        <title>Bird 10,000 Genomes (B10K) Project - Family phase.</title>
        <authorList>
            <person name="Zhang G."/>
        </authorList>
    </citation>
    <scope>NUCLEOTIDE SEQUENCE [LARGE SCALE GENOMIC DNA]</scope>
    <source>
        <strain evidence="6">B10K-DU-001-03</strain>
        <tissue evidence="6">Muscle</tissue>
    </source>
</reference>
<evidence type="ECO:0000313" key="6">
    <source>
        <dbReference type="EMBL" id="NXF73175.1"/>
    </source>
</evidence>
<dbReference type="Pfam" id="PF01869">
    <property type="entry name" value="BcrAD_BadFG"/>
    <property type="match status" value="1"/>
</dbReference>
<evidence type="ECO:0000256" key="2">
    <source>
        <dbReference type="ARBA" id="ARBA00012122"/>
    </source>
</evidence>
<dbReference type="OrthoDB" id="311172at2759"/>
<dbReference type="InterPro" id="IPR039758">
    <property type="entry name" value="NAGK-like"/>
</dbReference>
<evidence type="ECO:0000256" key="1">
    <source>
        <dbReference type="ARBA" id="ARBA00006198"/>
    </source>
</evidence>
<dbReference type="EMBL" id="VWZF01001542">
    <property type="protein sequence ID" value="NXF73175.1"/>
    <property type="molecule type" value="Genomic_DNA"/>
</dbReference>
<feature type="non-terminal residue" evidence="6">
    <location>
        <position position="1"/>
    </location>
</feature>
<feature type="non-terminal residue" evidence="6">
    <location>
        <position position="293"/>
    </location>
</feature>
<dbReference type="SUPFAM" id="SSF53067">
    <property type="entry name" value="Actin-like ATPase domain"/>
    <property type="match status" value="2"/>
</dbReference>
<organism evidence="6 7">
    <name type="scientific">Sclerurus mexicanus</name>
    <name type="common">tawny-throated leaftosser</name>
    <dbReference type="NCBI Taxonomy" id="265632"/>
    <lineage>
        <taxon>Eukaryota</taxon>
        <taxon>Metazoa</taxon>
        <taxon>Chordata</taxon>
        <taxon>Craniata</taxon>
        <taxon>Vertebrata</taxon>
        <taxon>Euteleostomi</taxon>
        <taxon>Archelosauria</taxon>
        <taxon>Archosauria</taxon>
        <taxon>Dinosauria</taxon>
        <taxon>Saurischia</taxon>
        <taxon>Theropoda</taxon>
        <taxon>Coelurosauria</taxon>
        <taxon>Aves</taxon>
        <taxon>Neognathae</taxon>
        <taxon>Neoaves</taxon>
        <taxon>Telluraves</taxon>
        <taxon>Australaves</taxon>
        <taxon>Passeriformes</taxon>
        <taxon>Furnariidae</taxon>
        <taxon>Sclerurus</taxon>
    </lineage>
</organism>
<name>A0A7K8W3D3_9FURN</name>
<feature type="domain" description="ATPase BadF/BadG/BcrA/BcrD type" evidence="5">
    <location>
        <begin position="1"/>
        <end position="234"/>
    </location>
</feature>
<evidence type="ECO:0000259" key="5">
    <source>
        <dbReference type="Pfam" id="PF01869"/>
    </source>
</evidence>
<accession>A0A7K8W3D3</accession>
<gene>
    <name evidence="6" type="primary">Nagk</name>
    <name evidence="6" type="ORF">SCLMEX_R15023</name>
</gene>
<evidence type="ECO:0000256" key="3">
    <source>
        <dbReference type="ARBA" id="ARBA00014974"/>
    </source>
</evidence>
<dbReference type="AlphaFoldDB" id="A0A7K8W3D3"/>
<keyword evidence="6" id="KW-0418">Kinase</keyword>
<sequence>GGTHSRVVLVSGDGQILAETEGPCTNHWLIGSEKCLERIERMVSEAKSKAGADPQVPLRSLGLSLSGGDQQDAIGKLTEELHRRFPHLSQSYFITTDAVGAMATATDHGGIVLISGTGSNCKLINPDGSETGCGGWGHMMGDEGSAAQWDGGVPKGVPLCSQDPELTCAPHGPQISDRMGLLTHLYRTFEKSKFAGFCQKLAEGAQAGDPLCCHIFTKAGEVLARHVVAVLPKIDQVSAHLGPGRGSGGCGGLGFIQVLTQARDEAPGRVFSRFSLLKLKRSSALGGAGRGAR</sequence>